<dbReference type="AlphaFoldDB" id="A0AA47ME22"/>
<proteinExistence type="predicted"/>
<evidence type="ECO:0000313" key="2">
    <source>
        <dbReference type="Proteomes" id="UP001174136"/>
    </source>
</evidence>
<dbReference type="Proteomes" id="UP001174136">
    <property type="component" value="Unassembled WGS sequence"/>
</dbReference>
<gene>
    <name evidence="1" type="ORF">N1851_024932</name>
</gene>
<keyword evidence="2" id="KW-1185">Reference proteome</keyword>
<organism evidence="1 2">
    <name type="scientific">Merluccius polli</name>
    <name type="common">Benguela hake</name>
    <name type="synonym">Merluccius cadenati</name>
    <dbReference type="NCBI Taxonomy" id="89951"/>
    <lineage>
        <taxon>Eukaryota</taxon>
        <taxon>Metazoa</taxon>
        <taxon>Chordata</taxon>
        <taxon>Craniata</taxon>
        <taxon>Vertebrata</taxon>
        <taxon>Euteleostomi</taxon>
        <taxon>Actinopterygii</taxon>
        <taxon>Neopterygii</taxon>
        <taxon>Teleostei</taxon>
        <taxon>Neoteleostei</taxon>
        <taxon>Acanthomorphata</taxon>
        <taxon>Zeiogadaria</taxon>
        <taxon>Gadariae</taxon>
        <taxon>Gadiformes</taxon>
        <taxon>Gadoidei</taxon>
        <taxon>Merlucciidae</taxon>
        <taxon>Merluccius</taxon>
    </lineage>
</organism>
<reference evidence="1" key="1">
    <citation type="journal article" date="2023" name="Front. Mar. Sci.">
        <title>A new Merluccius polli reference genome to investigate the effects of global change in West African waters.</title>
        <authorList>
            <person name="Mateo J.L."/>
            <person name="Blanco-Fernandez C."/>
            <person name="Garcia-Vazquez E."/>
            <person name="Machado-Schiaffino G."/>
        </authorList>
    </citation>
    <scope>NUCLEOTIDE SEQUENCE</scope>
    <source>
        <strain evidence="1">C29</strain>
        <tissue evidence="1">Fin</tissue>
    </source>
</reference>
<dbReference type="EMBL" id="JAOPHQ010004601">
    <property type="protein sequence ID" value="KAK0138537.1"/>
    <property type="molecule type" value="Genomic_DNA"/>
</dbReference>
<sequence length="116" mass="13185">MHSSKFYSSQSLQWTQLINTNGICILKVRVKGKEHYLMFVIVPDGQDSLLGLVKRVYRRKANAQNSVESIVDQYPDIFKGFGIQLKEDTEPVIHAPVQVPAPLQDKLKLKVDQMTS</sequence>
<name>A0AA47ME22_MERPO</name>
<protein>
    <submittedName>
        <fullName evidence="1">Uncharacterized protein</fullName>
    </submittedName>
</protein>
<evidence type="ECO:0000313" key="1">
    <source>
        <dbReference type="EMBL" id="KAK0138537.1"/>
    </source>
</evidence>
<comment type="caution">
    <text evidence="1">The sequence shown here is derived from an EMBL/GenBank/DDBJ whole genome shotgun (WGS) entry which is preliminary data.</text>
</comment>
<accession>A0AA47ME22</accession>